<feature type="compositionally biased region" description="Pro residues" evidence="1">
    <location>
        <begin position="21"/>
        <end position="30"/>
    </location>
</feature>
<dbReference type="EMBL" id="JAINUF010000005">
    <property type="protein sequence ID" value="KAJ8361604.1"/>
    <property type="molecule type" value="Genomic_DNA"/>
</dbReference>
<organism evidence="2 3">
    <name type="scientific">Synaphobranchus kaupii</name>
    <name type="common">Kaup's arrowtooth eel</name>
    <dbReference type="NCBI Taxonomy" id="118154"/>
    <lineage>
        <taxon>Eukaryota</taxon>
        <taxon>Metazoa</taxon>
        <taxon>Chordata</taxon>
        <taxon>Craniata</taxon>
        <taxon>Vertebrata</taxon>
        <taxon>Euteleostomi</taxon>
        <taxon>Actinopterygii</taxon>
        <taxon>Neopterygii</taxon>
        <taxon>Teleostei</taxon>
        <taxon>Anguilliformes</taxon>
        <taxon>Synaphobranchidae</taxon>
        <taxon>Synaphobranchus</taxon>
    </lineage>
</organism>
<feature type="region of interest" description="Disordered" evidence="1">
    <location>
        <begin position="14"/>
        <end position="49"/>
    </location>
</feature>
<protein>
    <submittedName>
        <fullName evidence="2">Uncharacterized protein</fullName>
    </submittedName>
</protein>
<reference evidence="2" key="1">
    <citation type="journal article" date="2023" name="Science">
        <title>Genome structures resolve the early diversification of teleost fishes.</title>
        <authorList>
            <person name="Parey E."/>
            <person name="Louis A."/>
            <person name="Montfort J."/>
            <person name="Bouchez O."/>
            <person name="Roques C."/>
            <person name="Iampietro C."/>
            <person name="Lluch J."/>
            <person name="Castinel A."/>
            <person name="Donnadieu C."/>
            <person name="Desvignes T."/>
            <person name="Floi Bucao C."/>
            <person name="Jouanno E."/>
            <person name="Wen M."/>
            <person name="Mejri S."/>
            <person name="Dirks R."/>
            <person name="Jansen H."/>
            <person name="Henkel C."/>
            <person name="Chen W.J."/>
            <person name="Zahm M."/>
            <person name="Cabau C."/>
            <person name="Klopp C."/>
            <person name="Thompson A.W."/>
            <person name="Robinson-Rechavi M."/>
            <person name="Braasch I."/>
            <person name="Lecointre G."/>
            <person name="Bobe J."/>
            <person name="Postlethwait J.H."/>
            <person name="Berthelot C."/>
            <person name="Roest Crollius H."/>
            <person name="Guiguen Y."/>
        </authorList>
    </citation>
    <scope>NUCLEOTIDE SEQUENCE</scope>
    <source>
        <strain evidence="2">WJC10195</strain>
    </source>
</reference>
<name>A0A9Q1IZJ7_SYNKA</name>
<accession>A0A9Q1IZJ7</accession>
<proteinExistence type="predicted"/>
<comment type="caution">
    <text evidence="2">The sequence shown here is derived from an EMBL/GenBank/DDBJ whole genome shotgun (WGS) entry which is preliminary data.</text>
</comment>
<keyword evidence="3" id="KW-1185">Reference proteome</keyword>
<dbReference type="Proteomes" id="UP001152622">
    <property type="component" value="Chromosome 5"/>
</dbReference>
<evidence type="ECO:0000313" key="3">
    <source>
        <dbReference type="Proteomes" id="UP001152622"/>
    </source>
</evidence>
<evidence type="ECO:0000256" key="1">
    <source>
        <dbReference type="SAM" id="MobiDB-lite"/>
    </source>
</evidence>
<evidence type="ECO:0000313" key="2">
    <source>
        <dbReference type="EMBL" id="KAJ8361604.1"/>
    </source>
</evidence>
<gene>
    <name evidence="2" type="ORF">SKAU_G00181290</name>
</gene>
<sequence length="181" mass="19595">MALRFEATGSYLLLSSQAPTTPAPPRPAPPSNGRSSAPRPHLPRLNLEDTDPSCYAIQAHSPFSGMTASTALYKSDDWGAPLRSDRPSPSRRSALIPSTALSGNAHLVRISTYFRPIPRHGLTAERPILYANYRFTVDRRPAITLSHVSFTPPPPPSPKSVTPGAPFLLITLPLHSSKNGR</sequence>
<dbReference type="AlphaFoldDB" id="A0A9Q1IZJ7"/>